<keyword evidence="3" id="KW-0231">Viral genome packaging</keyword>
<accession>A0A8S5PXC1</accession>
<protein>
    <submittedName>
        <fullName evidence="4">Portal protein</fullName>
    </submittedName>
</protein>
<organism evidence="4">
    <name type="scientific">Myoviridae sp. ct4tH12</name>
    <dbReference type="NCBI Taxonomy" id="2825031"/>
    <lineage>
        <taxon>Viruses</taxon>
        <taxon>Duplodnaviria</taxon>
        <taxon>Heunggongvirae</taxon>
        <taxon>Uroviricota</taxon>
        <taxon>Caudoviricetes</taxon>
    </lineage>
</organism>
<dbReference type="EMBL" id="BK015534">
    <property type="protein sequence ID" value="DAE11530.1"/>
    <property type="molecule type" value="Genomic_DNA"/>
</dbReference>
<evidence type="ECO:0000256" key="2">
    <source>
        <dbReference type="ARBA" id="ARBA00023009"/>
    </source>
</evidence>
<keyword evidence="1" id="KW-0118">Viral capsid assembly</keyword>
<proteinExistence type="predicted"/>
<dbReference type="InterPro" id="IPR006944">
    <property type="entry name" value="Phage/GTA_portal"/>
</dbReference>
<evidence type="ECO:0000256" key="3">
    <source>
        <dbReference type="ARBA" id="ARBA00023219"/>
    </source>
</evidence>
<keyword evidence="1" id="KW-1188">Viral release from host cell</keyword>
<dbReference type="NCBIfam" id="TIGR01537">
    <property type="entry name" value="portal_HK97"/>
    <property type="match status" value="1"/>
</dbReference>
<reference evidence="4" key="1">
    <citation type="journal article" date="2021" name="Proc. Natl. Acad. Sci. U.S.A.">
        <title>A Catalog of Tens of Thousands of Viruses from Human Metagenomes Reveals Hidden Associations with Chronic Diseases.</title>
        <authorList>
            <person name="Tisza M.J."/>
            <person name="Buck C.B."/>
        </authorList>
    </citation>
    <scope>NUCLEOTIDE SEQUENCE</scope>
    <source>
        <strain evidence="4">Ct4tH12</strain>
    </source>
</reference>
<dbReference type="InterPro" id="IPR006427">
    <property type="entry name" value="Portal_HK97"/>
</dbReference>
<keyword evidence="2" id="KW-1162">Viral penetration into host cytoplasm</keyword>
<evidence type="ECO:0000256" key="1">
    <source>
        <dbReference type="ARBA" id="ARBA00022950"/>
    </source>
</evidence>
<sequence>MQAFLLVLDTCKIWSVNKKQRIGGDKMFWNQKKKTRNNSPVALFLSDRENDAICVPGYTTLDRCPEVMTACRRIAELIGSLTIHLMENTEQGDKRIVNALSRKIDIEPMANMTRKTWMEAIVMNLLLYGKGNSIVKVHTTGGYLRDLEPIAASKVSIPESGSYSVMIDGIPYKSDEILHFVHNPSPNCLWKGRGLQISLRPFADNLKQAAATEKSFLSSKWKPSVIVKVDALTDEFSSPTGRKKLLADYVESSEVGEPWLIPAEQFSIEQIKPLSLSDLAISDVVKLNRRMIAAILGVPPFLLGVDSYNKDEWNAFVNHTVKPIVIGIQQEMTKKLILSPNMYIRFNVLSLFDWDIKTIADVFGGLSDRGFATGNEVRDRMGLSPRDGLDELRVLENYIPYEMSAYQKKLVQGGKEENGTE</sequence>
<dbReference type="Pfam" id="PF04860">
    <property type="entry name" value="Phage_portal"/>
    <property type="match status" value="1"/>
</dbReference>
<keyword evidence="2" id="KW-1160">Virus entry into host cell</keyword>
<name>A0A8S5PXC1_9CAUD</name>
<evidence type="ECO:0000313" key="4">
    <source>
        <dbReference type="EMBL" id="DAE11530.1"/>
    </source>
</evidence>
<keyword evidence="2" id="KW-1171">Viral genome ejection through host cell envelope</keyword>